<protein>
    <recommendedName>
        <fullName evidence="3">Rna-directed dna polymerase from mobile element jockey-like</fullName>
    </recommendedName>
</protein>
<dbReference type="Proteomes" id="UP000233556">
    <property type="component" value="Unassembled WGS sequence"/>
</dbReference>
<reference evidence="2" key="2">
    <citation type="submission" date="2017-12" db="EMBL/GenBank/DDBJ databases">
        <title>Genome sequence of the Bar-tailed Godwit (Limosa lapponica baueri).</title>
        <authorList>
            <person name="Lima N.C.B."/>
            <person name="Parody-Merino A.M."/>
            <person name="Battley P.F."/>
            <person name="Fidler A.E."/>
            <person name="Prosdocimi F."/>
        </authorList>
    </citation>
    <scope>NUCLEOTIDE SEQUENCE [LARGE SCALE GENOMIC DNA]</scope>
</reference>
<dbReference type="OrthoDB" id="416454at2759"/>
<reference evidence="2" key="1">
    <citation type="submission" date="2017-11" db="EMBL/GenBank/DDBJ databases">
        <authorList>
            <person name="Lima N.C."/>
            <person name="Parody-Merino A.M."/>
            <person name="Battley P.F."/>
            <person name="Fidler A.E."/>
            <person name="Prosdocimi F."/>
        </authorList>
    </citation>
    <scope>NUCLEOTIDE SEQUENCE [LARGE SCALE GENOMIC DNA]</scope>
</reference>
<name>A0A2I0U8Z5_LIMLA</name>
<dbReference type="EMBL" id="KZ505986">
    <property type="protein sequence ID" value="PKU42520.1"/>
    <property type="molecule type" value="Genomic_DNA"/>
</dbReference>
<sequence>MLLQIIWKTAGNSTLVIGDHGFDPATVYFGFERVQSRVTKLLKGLEGMYYEDWLKTFSLSSLEKKKLRVSGGLAGTLMIFVGDADSEIECTLSKFAYDIKLSAVVDTLEGRDAIQRDLDRLDRWACVNLMKFNNILYLGHGNPKHKYRLGDEWIERSSEEKNLGVLVDEKQITSQQCVLVAQKAKCVLCCVKRSMACRSREVILPLYVVLLRPHLEYCIQLWCPQHKKVMDLLE</sequence>
<organism evidence="1 2">
    <name type="scientific">Limosa lapponica baueri</name>
    <dbReference type="NCBI Taxonomy" id="1758121"/>
    <lineage>
        <taxon>Eukaryota</taxon>
        <taxon>Metazoa</taxon>
        <taxon>Chordata</taxon>
        <taxon>Craniata</taxon>
        <taxon>Vertebrata</taxon>
        <taxon>Euteleostomi</taxon>
        <taxon>Archelosauria</taxon>
        <taxon>Archosauria</taxon>
        <taxon>Dinosauria</taxon>
        <taxon>Saurischia</taxon>
        <taxon>Theropoda</taxon>
        <taxon>Coelurosauria</taxon>
        <taxon>Aves</taxon>
        <taxon>Neognathae</taxon>
        <taxon>Neoaves</taxon>
        <taxon>Charadriiformes</taxon>
        <taxon>Scolopacidae</taxon>
        <taxon>Limosa</taxon>
    </lineage>
</organism>
<gene>
    <name evidence="1" type="ORF">llap_7177</name>
</gene>
<accession>A0A2I0U8Z5</accession>
<dbReference type="PRINTS" id="PR01345">
    <property type="entry name" value="CERVTRCPTASE"/>
</dbReference>
<keyword evidence="2" id="KW-1185">Reference proteome</keyword>
<proteinExistence type="predicted"/>
<evidence type="ECO:0000313" key="2">
    <source>
        <dbReference type="Proteomes" id="UP000233556"/>
    </source>
</evidence>
<dbReference type="AlphaFoldDB" id="A0A2I0U8Z5"/>
<evidence type="ECO:0000313" key="1">
    <source>
        <dbReference type="EMBL" id="PKU42520.1"/>
    </source>
</evidence>
<evidence type="ECO:0008006" key="3">
    <source>
        <dbReference type="Google" id="ProtNLM"/>
    </source>
</evidence>
<dbReference type="PANTHER" id="PTHR33332">
    <property type="entry name" value="REVERSE TRANSCRIPTASE DOMAIN-CONTAINING PROTEIN"/>
    <property type="match status" value="1"/>
</dbReference>